<organism evidence="3 4">
    <name type="scientific">Monosporascus ibericus</name>
    <dbReference type="NCBI Taxonomy" id="155417"/>
    <lineage>
        <taxon>Eukaryota</taxon>
        <taxon>Fungi</taxon>
        <taxon>Dikarya</taxon>
        <taxon>Ascomycota</taxon>
        <taxon>Pezizomycotina</taxon>
        <taxon>Sordariomycetes</taxon>
        <taxon>Xylariomycetidae</taxon>
        <taxon>Xylariales</taxon>
        <taxon>Xylariales incertae sedis</taxon>
        <taxon>Monosporascus</taxon>
    </lineage>
</organism>
<evidence type="ECO:0000256" key="1">
    <source>
        <dbReference type="SAM" id="MobiDB-lite"/>
    </source>
</evidence>
<feature type="region of interest" description="Disordered" evidence="1">
    <location>
        <begin position="309"/>
        <end position="336"/>
    </location>
</feature>
<sequence>MLFLRLTHLTSATPGHTTKNSIETKEKTSSTDTAMDSIEMKEKASPRNTIENIIQELDKASSTDTAMDSIEMKEKASPRHTAKDSIEAQEKTSSTDTVMDSIETKEKASPRNTIENIIEAQKKTSSTDTAMDSMETNEKASPRHTAKDSIEAQEKTSPADTIDGLTKFHMATSVHYILPELINSTSKRDTVRRQLSDAIDIVDGTADSSRHGAPEEPDYSGKSDYGRLTVTVTESTTPSTSRQSSDTNEPPEEPPEENYGNIAVTVTESAPQSTRPQSSFGVLTVTTTFPHKKSDAASVSIQTTPKIVPTSSTDDYGDISTTGPSVITTTRPPDSFGDISVTVTDSASPSTGPHTTFETLHKSDYGVLTVTVTESTTPSTSPQSSDTNKPPEEPPEGNYGSTAVTVTEPPDSFGEISVTVTRTTPEIVPTRATDDYGDTTFTRPTDDFGGVSATVTFPTVGTRRPDDYGRVDPAITTVTVNPTDHGDVEVVQTLVLEPTLVVEIDANGTPTATLTKYPSFKSVIPTSHTTVLTNSLGQPTGTVVTDALLTPSITVETDPDGVPTATRTSYDIIPTKEPESTVVKVLGITYGEYFIGMFLPTILAMAISIPIRILDLNVKLLQPWHELTKPGGASGRRSLCLETGGWWGLINAVRWVFGGQILIVLTTSLVLASALLVPLSAEAIAFDLQGTCVKGSGEGSQCVYVVSVFREAAGGTLALLALMAMMVFTILFYLVKWQSGVGANPWSICGIASLSLNEDVRKLFPSHVEGGAAEKAPDELLKSVLKDRLFTLGYFNNSEGGLEYGIMLQKDDVVDPYLEGVQDENTPPLDKSHWDNGQTHTGKKHHQPFFMLTYSGRMLLLLLLCGILALILYYNNTGGETPFEYFMMSESFGVRFLFTGVGFIITLCWSSFFDSVAVFSPYHLLAQAPRSAGRSILLAPPTNAFSGLWSAVRRHDGFLAVVALTSILSELLPVLLAEIPFRVSQTYLVHLVTTWSAVGILCIMLLVLVSSFFVKWPHMPLDPTTVAGAMYYVADSWMLSQFDGLGTLGRKDRDRRVVALGLKYRFGPMTGVRWETRVGVDVAGDLSSIAGW</sequence>
<feature type="compositionally biased region" description="Polar residues" evidence="1">
    <location>
        <begin position="8"/>
        <end position="21"/>
    </location>
</feature>
<keyword evidence="2" id="KW-1133">Transmembrane helix</keyword>
<feature type="region of interest" description="Disordered" evidence="1">
    <location>
        <begin position="202"/>
        <end position="258"/>
    </location>
</feature>
<feature type="region of interest" description="Disordered" evidence="1">
    <location>
        <begin position="122"/>
        <end position="159"/>
    </location>
</feature>
<feature type="compositionally biased region" description="Low complexity" evidence="1">
    <location>
        <begin position="229"/>
        <end position="241"/>
    </location>
</feature>
<feature type="region of interest" description="Disordered" evidence="1">
    <location>
        <begin position="6"/>
        <end position="50"/>
    </location>
</feature>
<keyword evidence="2" id="KW-0812">Transmembrane</keyword>
<feature type="region of interest" description="Disordered" evidence="1">
    <location>
        <begin position="373"/>
        <end position="413"/>
    </location>
</feature>
<feature type="compositionally biased region" description="Basic and acidic residues" evidence="1">
    <location>
        <begin position="72"/>
        <end position="90"/>
    </location>
</feature>
<evidence type="ECO:0000313" key="4">
    <source>
        <dbReference type="Proteomes" id="UP000293360"/>
    </source>
</evidence>
<feature type="compositionally biased region" description="Basic and acidic residues" evidence="1">
    <location>
        <begin position="208"/>
        <end position="225"/>
    </location>
</feature>
<dbReference type="InterPro" id="IPR021840">
    <property type="entry name" value="DUF3433"/>
</dbReference>
<feature type="region of interest" description="Disordered" evidence="1">
    <location>
        <begin position="72"/>
        <end position="99"/>
    </location>
</feature>
<feature type="transmembrane region" description="Helical" evidence="2">
    <location>
        <begin position="713"/>
        <end position="735"/>
    </location>
</feature>
<feature type="transmembrane region" description="Helical" evidence="2">
    <location>
        <begin position="655"/>
        <end position="677"/>
    </location>
</feature>
<evidence type="ECO:0000313" key="3">
    <source>
        <dbReference type="EMBL" id="RYO77878.1"/>
    </source>
</evidence>
<keyword evidence="2" id="KW-0472">Membrane</keyword>
<dbReference type="STRING" id="155417.A0A4Q4SVX6"/>
<feature type="transmembrane region" description="Helical" evidence="2">
    <location>
        <begin position="988"/>
        <end position="1009"/>
    </location>
</feature>
<protein>
    <submittedName>
        <fullName evidence="3">Uncharacterized protein</fullName>
    </submittedName>
</protein>
<gene>
    <name evidence="3" type="ORF">DL764_010169</name>
</gene>
<name>A0A4Q4SVX6_9PEZI</name>
<feature type="transmembrane region" description="Helical" evidence="2">
    <location>
        <begin position="593"/>
        <end position="614"/>
    </location>
</feature>
<reference evidence="3 4" key="1">
    <citation type="submission" date="2018-06" db="EMBL/GenBank/DDBJ databases">
        <title>Complete Genomes of Monosporascus.</title>
        <authorList>
            <person name="Robinson A.J."/>
            <person name="Natvig D.O."/>
        </authorList>
    </citation>
    <scope>NUCLEOTIDE SEQUENCE [LARGE SCALE GENOMIC DNA]</scope>
    <source>
        <strain evidence="3 4">CBS 110550</strain>
    </source>
</reference>
<feature type="transmembrane region" description="Helical" evidence="2">
    <location>
        <begin position="958"/>
        <end position="976"/>
    </location>
</feature>
<comment type="caution">
    <text evidence="3">The sequence shown here is derived from an EMBL/GenBank/DDBJ whole genome shotgun (WGS) entry which is preliminary data.</text>
</comment>
<feature type="transmembrane region" description="Helical" evidence="2">
    <location>
        <begin position="854"/>
        <end position="874"/>
    </location>
</feature>
<dbReference type="PANTHER" id="PTHR37544">
    <property type="entry name" value="SPRAY-RELATED"/>
    <property type="match status" value="1"/>
</dbReference>
<evidence type="ECO:0000256" key="2">
    <source>
        <dbReference type="SAM" id="Phobius"/>
    </source>
</evidence>
<feature type="compositionally biased region" description="Low complexity" evidence="1">
    <location>
        <begin position="373"/>
        <end position="387"/>
    </location>
</feature>
<feature type="compositionally biased region" description="Polar residues" evidence="1">
    <location>
        <begin position="309"/>
        <end position="332"/>
    </location>
</feature>
<dbReference type="EMBL" id="QJNU01001247">
    <property type="protein sequence ID" value="RYO77878.1"/>
    <property type="molecule type" value="Genomic_DNA"/>
</dbReference>
<dbReference type="OrthoDB" id="5428901at2759"/>
<accession>A0A4Q4SVX6</accession>
<feature type="transmembrane region" description="Helical" evidence="2">
    <location>
        <begin position="894"/>
        <end position="919"/>
    </location>
</feature>
<proteinExistence type="predicted"/>
<keyword evidence="4" id="KW-1185">Reference proteome</keyword>
<feature type="compositionally biased region" description="Basic and acidic residues" evidence="1">
    <location>
        <begin position="136"/>
        <end position="154"/>
    </location>
</feature>
<dbReference type="AlphaFoldDB" id="A0A4Q4SVX6"/>
<dbReference type="Proteomes" id="UP000293360">
    <property type="component" value="Unassembled WGS sequence"/>
</dbReference>
<dbReference type="Pfam" id="PF11915">
    <property type="entry name" value="DUF3433"/>
    <property type="match status" value="2"/>
</dbReference>
<dbReference type="PANTHER" id="PTHR37544:SF3">
    <property type="entry name" value="SPRAY"/>
    <property type="match status" value="1"/>
</dbReference>